<dbReference type="PROSITE" id="PS51253">
    <property type="entry name" value="HTH_CENPB"/>
    <property type="match status" value="1"/>
</dbReference>
<keyword evidence="2" id="KW-0238">DNA-binding</keyword>
<keyword evidence="3" id="KW-0539">Nucleus</keyword>
<dbReference type="EMBL" id="JANEYF010001093">
    <property type="protein sequence ID" value="KAJ8966061.1"/>
    <property type="molecule type" value="Genomic_DNA"/>
</dbReference>
<dbReference type="InterPro" id="IPR009057">
    <property type="entry name" value="Homeodomain-like_sf"/>
</dbReference>
<evidence type="ECO:0000313" key="5">
    <source>
        <dbReference type="EMBL" id="KAJ8966061.1"/>
    </source>
</evidence>
<evidence type="ECO:0000256" key="2">
    <source>
        <dbReference type="ARBA" id="ARBA00023125"/>
    </source>
</evidence>
<dbReference type="Pfam" id="PF03184">
    <property type="entry name" value="DDE_1"/>
    <property type="match status" value="1"/>
</dbReference>
<comment type="subcellular location">
    <subcellularLocation>
        <location evidence="1">Nucleus</location>
    </subcellularLocation>
</comment>
<name>A0AAV8ZL80_9CUCU</name>
<dbReference type="PANTHER" id="PTHR19303:SF74">
    <property type="entry name" value="POGO TRANSPOSABLE ELEMENT WITH KRAB DOMAIN"/>
    <property type="match status" value="1"/>
</dbReference>
<dbReference type="Pfam" id="PF05225">
    <property type="entry name" value="HTH_psq"/>
    <property type="match status" value="1"/>
</dbReference>
<dbReference type="SUPFAM" id="SSF46689">
    <property type="entry name" value="Homeodomain-like"/>
    <property type="match status" value="1"/>
</dbReference>
<sequence length="405" mass="46523">MRMASSKSNYSRFKYTEETLSVALEEIKKGSVHLSEASRKYGIPKSTLHNKIKEIVPNIRKMGPQPVLSEIEEMRITEWITAKAKLGFPMHPDEVKNAVQNILKAVKRPNPFKDDRPGEKWLKLFLNRNPEITKRNTEVISKSRAAVTESVIRDWFKDLKMFMKNEKVLDVLEDPSQIFNADETGVRTSVKSGLVLSSTNKHCKNMYDVSSGKEKESITVLCNYSASGQIVSPMVIFPYKRIPKELAHSVPEGWAIGRSDTGWMTAGTFYEYVANVFYPWLLSQKVNFPVILFIDGHKSHYNIELYEFCIAKKIIIYCLHPNSTHILQPCDVTIFRPLKVEWKKVAYNHKQRTRTSITRHNFCTLFKEAFDKACKPSTIVNGFRTCGLYPFNVDAVDYSKCISTR</sequence>
<evidence type="ECO:0000259" key="4">
    <source>
        <dbReference type="PROSITE" id="PS51253"/>
    </source>
</evidence>
<accession>A0AAV8ZL80</accession>
<proteinExistence type="predicted"/>
<dbReference type="AlphaFoldDB" id="A0AAV8ZL80"/>
<dbReference type="Gene3D" id="3.30.420.10">
    <property type="entry name" value="Ribonuclease H-like superfamily/Ribonuclease H"/>
    <property type="match status" value="1"/>
</dbReference>
<dbReference type="Proteomes" id="UP001162156">
    <property type="component" value="Unassembled WGS sequence"/>
</dbReference>
<dbReference type="GO" id="GO:0005634">
    <property type="term" value="C:nucleus"/>
    <property type="evidence" value="ECO:0007669"/>
    <property type="project" value="UniProtKB-SubCell"/>
</dbReference>
<dbReference type="InterPro" id="IPR050863">
    <property type="entry name" value="CenT-Element_Derived"/>
</dbReference>
<evidence type="ECO:0000256" key="3">
    <source>
        <dbReference type="ARBA" id="ARBA00023242"/>
    </source>
</evidence>
<protein>
    <recommendedName>
        <fullName evidence="4">HTH CENPB-type domain-containing protein</fullName>
    </recommendedName>
</protein>
<dbReference type="InterPro" id="IPR036397">
    <property type="entry name" value="RNaseH_sf"/>
</dbReference>
<dbReference type="InterPro" id="IPR006600">
    <property type="entry name" value="HTH_CenpB_DNA-bd_dom"/>
</dbReference>
<dbReference type="InterPro" id="IPR007889">
    <property type="entry name" value="HTH_Psq"/>
</dbReference>
<evidence type="ECO:0000256" key="1">
    <source>
        <dbReference type="ARBA" id="ARBA00004123"/>
    </source>
</evidence>
<dbReference type="InterPro" id="IPR004875">
    <property type="entry name" value="DDE_SF_endonuclease_dom"/>
</dbReference>
<dbReference type="Gene3D" id="1.10.10.60">
    <property type="entry name" value="Homeodomain-like"/>
    <property type="match status" value="1"/>
</dbReference>
<comment type="caution">
    <text evidence="5">The sequence shown here is derived from an EMBL/GenBank/DDBJ whole genome shotgun (WGS) entry which is preliminary data.</text>
</comment>
<gene>
    <name evidence="5" type="ORF">NQ314_003769</name>
</gene>
<dbReference type="PANTHER" id="PTHR19303">
    <property type="entry name" value="TRANSPOSON"/>
    <property type="match status" value="1"/>
</dbReference>
<feature type="domain" description="HTH CENPB-type" evidence="4">
    <location>
        <begin position="60"/>
        <end position="135"/>
    </location>
</feature>
<evidence type="ECO:0000313" key="6">
    <source>
        <dbReference type="Proteomes" id="UP001162156"/>
    </source>
</evidence>
<organism evidence="5 6">
    <name type="scientific">Rhamnusium bicolor</name>
    <dbReference type="NCBI Taxonomy" id="1586634"/>
    <lineage>
        <taxon>Eukaryota</taxon>
        <taxon>Metazoa</taxon>
        <taxon>Ecdysozoa</taxon>
        <taxon>Arthropoda</taxon>
        <taxon>Hexapoda</taxon>
        <taxon>Insecta</taxon>
        <taxon>Pterygota</taxon>
        <taxon>Neoptera</taxon>
        <taxon>Endopterygota</taxon>
        <taxon>Coleoptera</taxon>
        <taxon>Polyphaga</taxon>
        <taxon>Cucujiformia</taxon>
        <taxon>Chrysomeloidea</taxon>
        <taxon>Cerambycidae</taxon>
        <taxon>Lepturinae</taxon>
        <taxon>Rhagiini</taxon>
        <taxon>Rhamnusium</taxon>
    </lineage>
</organism>
<keyword evidence="6" id="KW-1185">Reference proteome</keyword>
<reference evidence="5" key="1">
    <citation type="journal article" date="2023" name="Insect Mol. Biol.">
        <title>Genome sequencing provides insights into the evolution of gene families encoding plant cell wall-degrading enzymes in longhorned beetles.</title>
        <authorList>
            <person name="Shin N.R."/>
            <person name="Okamura Y."/>
            <person name="Kirsch R."/>
            <person name="Pauchet Y."/>
        </authorList>
    </citation>
    <scope>NUCLEOTIDE SEQUENCE</scope>
    <source>
        <strain evidence="5">RBIC_L_NR</strain>
    </source>
</reference>
<dbReference type="GO" id="GO:0003677">
    <property type="term" value="F:DNA binding"/>
    <property type="evidence" value="ECO:0007669"/>
    <property type="project" value="UniProtKB-KW"/>
</dbReference>